<reference evidence="2 3" key="1">
    <citation type="journal article" date="2014" name="Genome Biol. Evol.">
        <title>The secreted proteins of Achlya hypogyna and Thraustotheca clavata identify the ancestral oomycete secretome and reveal gene acquisitions by horizontal gene transfer.</title>
        <authorList>
            <person name="Misner I."/>
            <person name="Blouin N."/>
            <person name="Leonard G."/>
            <person name="Richards T.A."/>
            <person name="Lane C.E."/>
        </authorList>
    </citation>
    <scope>NUCLEOTIDE SEQUENCE [LARGE SCALE GENOMIC DNA]</scope>
    <source>
        <strain evidence="2 3">ATCC 48635</strain>
    </source>
</reference>
<sequence>MAFFSHKEIDSWTGEYKETNIESVGYTGAVAGILESTAVVLGGREVPGEDLNESSLVILFDLVKEKIVYDYDVQGSLSRHRIALLPSKSALFVFGGEAITGDHLCYQSLDDLIKVTLQQHVLTFETVPPRGNDDRPQARAWHTLTTVKYRAAVDAGIQKATKGQAITPSVPVGEAEDALLLLGGRSSFGGQPPKDLWIYATDKPDDVDATVPITKWFKLPAEGASPLPLAHHSAEPLHGGEKIIVFGGIKGASSHFNDAISVLDLSTGVAVWSTLATSPAVATCYHVAAFLHLPVSDSGLYFPATPPEPSEAIDRLVVFGGVGAHGPAPRALFHALDPLTGAVDAITGCLALQSAVGHAAVSSLDRRKLYIFGGTPASPGLPWRNATSVLDFWRYQYEPAPDMSRFEKIRTFEYPNGDVYIGELDPDTDIRRGLGRCTYSDGRVYEGHWADDTLDGAGVMNYANGDVYDGSWLRGMRDGQGKLTMAPPSTAVATVYYDGAWKQDKRHGPGALGYSDGSVLRGTWVADAFETACATIDQFVEGTAVGVYEGEVDAATNLPHGSGRFETLGYPKTGEMYSGHWAAGKRNGIGMCMLYDGTIYQGEWKNGKKNGFGSCDYARSRDRYEGKWVGGQRCGQGKCTYAAGYVYEGHWAADQRHGRGRCTYTDGTFYEGQWKGDDFCGDGALVLNAATPRT</sequence>
<comment type="caution">
    <text evidence="2">The sequence shown here is derived from an EMBL/GenBank/DDBJ whole genome shotgun (WGS) entry which is preliminary data.</text>
</comment>
<dbReference type="InterPro" id="IPR015915">
    <property type="entry name" value="Kelch-typ_b-propeller"/>
</dbReference>
<dbReference type="Proteomes" id="UP000243579">
    <property type="component" value="Unassembled WGS sequence"/>
</dbReference>
<dbReference type="InterPro" id="IPR011043">
    <property type="entry name" value="Gal_Oxase/kelch_b-propeller"/>
</dbReference>
<dbReference type="InterPro" id="IPR003409">
    <property type="entry name" value="MORN"/>
</dbReference>
<dbReference type="PANTHER" id="PTHR43215:SF14">
    <property type="entry name" value="RADIAL SPOKE HEAD 1 HOMOLOG"/>
    <property type="match status" value="1"/>
</dbReference>
<dbReference type="EMBL" id="JNBR01000642">
    <property type="protein sequence ID" value="OQR90289.1"/>
    <property type="molecule type" value="Genomic_DNA"/>
</dbReference>
<dbReference type="SUPFAM" id="SSF50965">
    <property type="entry name" value="Galactose oxidase, central domain"/>
    <property type="match status" value="1"/>
</dbReference>
<dbReference type="Gene3D" id="2.20.110.10">
    <property type="entry name" value="Histone H3 K4-specific methyltransferase SET7/9 N-terminal domain"/>
    <property type="match status" value="4"/>
</dbReference>
<keyword evidence="3" id="KW-1185">Reference proteome</keyword>
<evidence type="ECO:0000313" key="2">
    <source>
        <dbReference type="EMBL" id="OQR90289.1"/>
    </source>
</evidence>
<dbReference type="AlphaFoldDB" id="A0A1V9YWV2"/>
<dbReference type="Gene3D" id="2.120.10.80">
    <property type="entry name" value="Kelch-type beta propeller"/>
    <property type="match status" value="1"/>
</dbReference>
<organism evidence="2 3">
    <name type="scientific">Achlya hypogyna</name>
    <name type="common">Oomycete</name>
    <name type="synonym">Protoachlya hypogyna</name>
    <dbReference type="NCBI Taxonomy" id="1202772"/>
    <lineage>
        <taxon>Eukaryota</taxon>
        <taxon>Sar</taxon>
        <taxon>Stramenopiles</taxon>
        <taxon>Oomycota</taxon>
        <taxon>Saprolegniomycetes</taxon>
        <taxon>Saprolegniales</taxon>
        <taxon>Achlyaceae</taxon>
        <taxon>Achlya</taxon>
    </lineage>
</organism>
<keyword evidence="1" id="KW-0677">Repeat</keyword>
<evidence type="ECO:0000256" key="1">
    <source>
        <dbReference type="ARBA" id="ARBA00022737"/>
    </source>
</evidence>
<dbReference type="SMART" id="SM00698">
    <property type="entry name" value="MORN"/>
    <property type="match status" value="9"/>
</dbReference>
<dbReference type="SUPFAM" id="SSF82185">
    <property type="entry name" value="Histone H3 K4-specific methyltransferase SET7/9 N-terminal domain"/>
    <property type="match status" value="2"/>
</dbReference>
<dbReference type="STRING" id="1202772.A0A1V9YWV2"/>
<gene>
    <name evidence="2" type="ORF">ACHHYP_05648</name>
</gene>
<proteinExistence type="predicted"/>
<name>A0A1V9YWV2_ACHHY</name>
<dbReference type="Pfam" id="PF02493">
    <property type="entry name" value="MORN"/>
    <property type="match status" value="7"/>
</dbReference>
<protein>
    <submittedName>
        <fullName evidence="2">Uncharacterized protein</fullName>
    </submittedName>
</protein>
<dbReference type="OrthoDB" id="418492at2759"/>
<accession>A0A1V9YWV2</accession>
<evidence type="ECO:0000313" key="3">
    <source>
        <dbReference type="Proteomes" id="UP000243579"/>
    </source>
</evidence>
<dbReference type="PANTHER" id="PTHR43215">
    <property type="entry name" value="RADIAL SPOKE HEAD 1 HOMOLOG"/>
    <property type="match status" value="1"/>
</dbReference>